<proteinExistence type="predicted"/>
<evidence type="ECO:0000256" key="1">
    <source>
        <dbReference type="SAM" id="MobiDB-lite"/>
    </source>
</evidence>
<protein>
    <submittedName>
        <fullName evidence="3">Uncharacterized protein</fullName>
    </submittedName>
</protein>
<keyword evidence="4" id="KW-1185">Reference proteome</keyword>
<sequence length="356" mass="38223">MQPSPVYPAIPPPPTTATASTPSPTPWRRFRCRVLSVVLLFVLLSVLAMGVILSSLPATPPPPLPTPRHVLLHHPLIDVFTRPVTSLTHHSERACECVASLHDALSLPAQNICSANAASSVALAAHTSHASAISANITVLSFDLLSVKREADALSRPGTHHRWADRIAYHLPFLRRASKLTHLRQRTDAICVALEEDTRALEAVYAEVQTHMALLAEEARVARRGIEARAAAAAAAATAGGTAPYDNTDKLQLLGYRQAQLYEDMDALYLGTQTYVEDRHGEVRAQRNLVAAVAMKLDNLVAALRRGRAGARGWDGDAEVLRTLVKEAVKMVEELAGEGVWEGEGGKAGGRGPGKG</sequence>
<dbReference type="EMBL" id="JANBVN010000063">
    <property type="protein sequence ID" value="KAJ9151541.1"/>
    <property type="molecule type" value="Genomic_DNA"/>
</dbReference>
<reference evidence="3" key="1">
    <citation type="submission" date="2022-07" db="EMBL/GenBank/DDBJ databases">
        <title>Fungi with potential for degradation of polypropylene.</title>
        <authorList>
            <person name="Gostincar C."/>
        </authorList>
    </citation>
    <scope>NUCLEOTIDE SEQUENCE</scope>
    <source>
        <strain evidence="3">EXF-13287</strain>
    </source>
</reference>
<accession>A0AA38RKS9</accession>
<evidence type="ECO:0000313" key="4">
    <source>
        <dbReference type="Proteomes" id="UP001174691"/>
    </source>
</evidence>
<organism evidence="3 4">
    <name type="scientific">Coniochaeta hoffmannii</name>
    <dbReference type="NCBI Taxonomy" id="91930"/>
    <lineage>
        <taxon>Eukaryota</taxon>
        <taxon>Fungi</taxon>
        <taxon>Dikarya</taxon>
        <taxon>Ascomycota</taxon>
        <taxon>Pezizomycotina</taxon>
        <taxon>Sordariomycetes</taxon>
        <taxon>Sordariomycetidae</taxon>
        <taxon>Coniochaetales</taxon>
        <taxon>Coniochaetaceae</taxon>
        <taxon>Coniochaeta</taxon>
    </lineage>
</organism>
<dbReference type="Proteomes" id="UP001174691">
    <property type="component" value="Unassembled WGS sequence"/>
</dbReference>
<evidence type="ECO:0000256" key="2">
    <source>
        <dbReference type="SAM" id="Phobius"/>
    </source>
</evidence>
<keyword evidence="2" id="KW-0812">Transmembrane</keyword>
<name>A0AA38RKS9_9PEZI</name>
<keyword evidence="2" id="KW-1133">Transmembrane helix</keyword>
<evidence type="ECO:0000313" key="3">
    <source>
        <dbReference type="EMBL" id="KAJ9151541.1"/>
    </source>
</evidence>
<feature type="region of interest" description="Disordered" evidence="1">
    <location>
        <begin position="1"/>
        <end position="23"/>
    </location>
</feature>
<keyword evidence="2" id="KW-0472">Membrane</keyword>
<comment type="caution">
    <text evidence="3">The sequence shown here is derived from an EMBL/GenBank/DDBJ whole genome shotgun (WGS) entry which is preliminary data.</text>
</comment>
<dbReference type="AlphaFoldDB" id="A0AA38RKS9"/>
<feature type="compositionally biased region" description="Pro residues" evidence="1">
    <location>
        <begin position="1"/>
        <end position="15"/>
    </location>
</feature>
<feature type="transmembrane region" description="Helical" evidence="2">
    <location>
        <begin position="34"/>
        <end position="56"/>
    </location>
</feature>
<gene>
    <name evidence="3" type="ORF">NKR19_g4862</name>
</gene>